<dbReference type="Proteomes" id="UP001187192">
    <property type="component" value="Unassembled WGS sequence"/>
</dbReference>
<evidence type="ECO:0000313" key="2">
    <source>
        <dbReference type="Proteomes" id="UP001187192"/>
    </source>
</evidence>
<organism evidence="1 2">
    <name type="scientific">Ficus carica</name>
    <name type="common">Common fig</name>
    <dbReference type="NCBI Taxonomy" id="3494"/>
    <lineage>
        <taxon>Eukaryota</taxon>
        <taxon>Viridiplantae</taxon>
        <taxon>Streptophyta</taxon>
        <taxon>Embryophyta</taxon>
        <taxon>Tracheophyta</taxon>
        <taxon>Spermatophyta</taxon>
        <taxon>Magnoliopsida</taxon>
        <taxon>eudicotyledons</taxon>
        <taxon>Gunneridae</taxon>
        <taxon>Pentapetalae</taxon>
        <taxon>rosids</taxon>
        <taxon>fabids</taxon>
        <taxon>Rosales</taxon>
        <taxon>Moraceae</taxon>
        <taxon>Ficeae</taxon>
        <taxon>Ficus</taxon>
    </lineage>
</organism>
<name>A0AA88DXV3_FICCA</name>
<comment type="caution">
    <text evidence="1">The sequence shown here is derived from an EMBL/GenBank/DDBJ whole genome shotgun (WGS) entry which is preliminary data.</text>
</comment>
<reference evidence="1" key="1">
    <citation type="submission" date="2023-07" db="EMBL/GenBank/DDBJ databases">
        <title>draft genome sequence of fig (Ficus carica).</title>
        <authorList>
            <person name="Takahashi T."/>
            <person name="Nishimura K."/>
        </authorList>
    </citation>
    <scope>NUCLEOTIDE SEQUENCE</scope>
</reference>
<keyword evidence="2" id="KW-1185">Reference proteome</keyword>
<proteinExistence type="predicted"/>
<sequence length="240" mass="27109">MRWLLCWQRTVSGPDEIWWLPVRQPTSRGQLPVGNRAISCQNLGYNCWYHGGYQIDVGVTQLFLPKVTIGGREAINSFKHHTLQDSRIHPKHYSFGPLLPYEFVNALNGRARAVLRSPSHIHRLPSSSMFLHHSPLLRKMHPPGRTHGDLNLVPSALIPINVRVTQPFFPKVATDGKCAINSFKHHSLPDSGIYFKHYAFGPLLREVPYEFVGAPNGQARALLRDPSYIGCLPNSSMLLH</sequence>
<accession>A0AA88DXV3</accession>
<protein>
    <submittedName>
        <fullName evidence="1">Uncharacterized protein</fullName>
    </submittedName>
</protein>
<evidence type="ECO:0000313" key="1">
    <source>
        <dbReference type="EMBL" id="GMN62581.1"/>
    </source>
</evidence>
<dbReference type="AlphaFoldDB" id="A0AA88DXV3"/>
<dbReference type="EMBL" id="BTGU01000131">
    <property type="protein sequence ID" value="GMN62581.1"/>
    <property type="molecule type" value="Genomic_DNA"/>
</dbReference>
<gene>
    <name evidence="1" type="ORF">TIFTF001_031653</name>
</gene>